<dbReference type="AlphaFoldDB" id="C0EC37"/>
<dbReference type="Proteomes" id="UP000003340">
    <property type="component" value="Unassembled WGS sequence"/>
</dbReference>
<reference evidence="2 3" key="1">
    <citation type="submission" date="2009-01" db="EMBL/GenBank/DDBJ databases">
        <authorList>
            <person name="Fulton L."/>
            <person name="Clifton S."/>
            <person name="Fulton B."/>
            <person name="Xu J."/>
            <person name="Minx P."/>
            <person name="Pepin K.H."/>
            <person name="Johnson M."/>
            <person name="Bhonagiri V."/>
            <person name="Nash W.E."/>
            <person name="Mardis E.R."/>
            <person name="Wilson R.K."/>
        </authorList>
    </citation>
    <scope>NUCLEOTIDE SEQUENCE [LARGE SCALE GENOMIC DNA]</scope>
    <source>
        <strain evidence="2 3">DSM 5476</strain>
    </source>
</reference>
<organism evidence="2 3">
    <name type="scientific">[Clostridium] methylpentosum DSM 5476</name>
    <dbReference type="NCBI Taxonomy" id="537013"/>
    <lineage>
        <taxon>Bacteria</taxon>
        <taxon>Bacillati</taxon>
        <taxon>Bacillota</taxon>
        <taxon>Clostridia</taxon>
        <taxon>Eubacteriales</taxon>
        <taxon>Oscillospiraceae</taxon>
        <taxon>Oscillospiraceae incertae sedis</taxon>
    </lineage>
</organism>
<name>C0EC37_9FIRM</name>
<feature type="chain" id="PRO_5039536364" description="PepSY domain-containing protein" evidence="1">
    <location>
        <begin position="20"/>
        <end position="260"/>
    </location>
</feature>
<feature type="signal peptide" evidence="1">
    <location>
        <begin position="1"/>
        <end position="19"/>
    </location>
</feature>
<dbReference type="EMBL" id="ACEC01000046">
    <property type="protein sequence ID" value="EEG30927.1"/>
    <property type="molecule type" value="Genomic_DNA"/>
</dbReference>
<keyword evidence="1" id="KW-0732">Signal</keyword>
<dbReference type="HOGENOM" id="CLU_1068344_0_0_9"/>
<evidence type="ECO:0000313" key="3">
    <source>
        <dbReference type="Proteomes" id="UP000003340"/>
    </source>
</evidence>
<gene>
    <name evidence="2" type="ORF">CLOSTMETH_01406</name>
</gene>
<keyword evidence="3" id="KW-1185">Reference proteome</keyword>
<dbReference type="STRING" id="537013.CLOSTMETH_01406"/>
<evidence type="ECO:0000256" key="1">
    <source>
        <dbReference type="SAM" id="SignalP"/>
    </source>
</evidence>
<evidence type="ECO:0000313" key="2">
    <source>
        <dbReference type="EMBL" id="EEG30927.1"/>
    </source>
</evidence>
<reference evidence="2 3" key="2">
    <citation type="submission" date="2009-02" db="EMBL/GenBank/DDBJ databases">
        <title>Draft genome sequence of Clostridium methylpentosum (DSM 5476).</title>
        <authorList>
            <person name="Sudarsanam P."/>
            <person name="Ley R."/>
            <person name="Guruge J."/>
            <person name="Turnbaugh P.J."/>
            <person name="Mahowald M."/>
            <person name="Liep D."/>
            <person name="Gordon J."/>
        </authorList>
    </citation>
    <scope>NUCLEOTIDE SEQUENCE [LARGE SCALE GENOMIC DNA]</scope>
    <source>
        <strain evidence="2 3">DSM 5476</strain>
    </source>
</reference>
<proteinExistence type="predicted"/>
<sequence>MKRLLITLLAFLLASAALLTPHLLSEAQNRQYLNKTNRETLPEVVAVHQQLSNEEKIELLISSSWAFLSDFTEASPGIQRFTQYPPQGEEMNLTEAVTRSQQELKKLEEIGVCPSFGLDFSSATVKTEFSKIIDIAQPSRQIAVWQIEYAWDAAHCRLLLDAKDGVIYEFTVEAPFEVQPQESIEQSSQQFAAYHGLTLSNGDSVYEYDTNAVLFSPVNGVEAELYAAVESALFQLGFLPSSGKTYAIVDDTSQKQRAVR</sequence>
<accession>C0EC37</accession>
<evidence type="ECO:0008006" key="4">
    <source>
        <dbReference type="Google" id="ProtNLM"/>
    </source>
</evidence>
<comment type="caution">
    <text evidence="2">The sequence shown here is derived from an EMBL/GenBank/DDBJ whole genome shotgun (WGS) entry which is preliminary data.</text>
</comment>
<protein>
    <recommendedName>
        <fullName evidence="4">PepSY domain-containing protein</fullName>
    </recommendedName>
</protein>